<dbReference type="EC" id="3.1.11.6" evidence="6"/>
<dbReference type="GO" id="GO:0006308">
    <property type="term" value="P:DNA catabolic process"/>
    <property type="evidence" value="ECO:0007669"/>
    <property type="project" value="UniProtKB-UniRule"/>
</dbReference>
<comment type="catalytic activity">
    <reaction evidence="6">
        <text>Exonucleolytic cleavage in either 5'- to 3'- or 3'- to 5'-direction to yield nucleoside 5'-phosphates.</text>
        <dbReference type="EC" id="3.1.11.6"/>
    </reaction>
</comment>
<name>A0A1T4WXX5_9CLOT</name>
<evidence type="ECO:0000256" key="2">
    <source>
        <dbReference type="ARBA" id="ARBA00022490"/>
    </source>
</evidence>
<comment type="function">
    <text evidence="6">Bidirectionally degrades single-stranded DNA into large acid-insoluble oligonucleotides, which are then degraded further into small acid-soluble oligonucleotides.</text>
</comment>
<dbReference type="Proteomes" id="UP000190105">
    <property type="component" value="Unassembled WGS sequence"/>
</dbReference>
<dbReference type="GO" id="GO:0009318">
    <property type="term" value="C:exodeoxyribonuclease VII complex"/>
    <property type="evidence" value="ECO:0007669"/>
    <property type="project" value="UniProtKB-UniRule"/>
</dbReference>
<evidence type="ECO:0000256" key="4">
    <source>
        <dbReference type="ARBA" id="ARBA00022801"/>
    </source>
</evidence>
<dbReference type="Gene3D" id="1.10.287.1040">
    <property type="entry name" value="Exonuclease VII, small subunit"/>
    <property type="match status" value="1"/>
</dbReference>
<keyword evidence="3 6" id="KW-0540">Nuclease</keyword>
<comment type="subunit">
    <text evidence="6">Heterooligomer composed of large and small subunits.</text>
</comment>
<dbReference type="NCBIfam" id="NF002140">
    <property type="entry name" value="PRK00977.1-4"/>
    <property type="match status" value="1"/>
</dbReference>
<dbReference type="GO" id="GO:0005829">
    <property type="term" value="C:cytosol"/>
    <property type="evidence" value="ECO:0007669"/>
    <property type="project" value="TreeGrafter"/>
</dbReference>
<gene>
    <name evidence="6" type="primary">xseB</name>
    <name evidence="7" type="ORF">SAMN05443428_104148</name>
</gene>
<protein>
    <recommendedName>
        <fullName evidence="6">Exodeoxyribonuclease 7 small subunit</fullName>
        <ecNumber evidence="6">3.1.11.6</ecNumber>
    </recommendedName>
    <alternativeName>
        <fullName evidence="6">Exodeoxyribonuclease VII small subunit</fullName>
        <shortName evidence="6">Exonuclease VII small subunit</shortName>
    </alternativeName>
</protein>
<dbReference type="STRING" id="1147123.SAMN05443428_104148"/>
<comment type="subcellular location">
    <subcellularLocation>
        <location evidence="6">Cytoplasm</location>
    </subcellularLocation>
</comment>
<dbReference type="PANTHER" id="PTHR34137:SF1">
    <property type="entry name" value="EXODEOXYRIBONUCLEASE 7 SMALL SUBUNIT"/>
    <property type="match status" value="1"/>
</dbReference>
<keyword evidence="8" id="KW-1185">Reference proteome</keyword>
<dbReference type="PANTHER" id="PTHR34137">
    <property type="entry name" value="EXODEOXYRIBONUCLEASE 7 SMALL SUBUNIT"/>
    <property type="match status" value="1"/>
</dbReference>
<keyword evidence="5 6" id="KW-0269">Exonuclease</keyword>
<dbReference type="HAMAP" id="MF_00337">
    <property type="entry name" value="Exonuc_7_S"/>
    <property type="match status" value="1"/>
</dbReference>
<dbReference type="SUPFAM" id="SSF116842">
    <property type="entry name" value="XseB-like"/>
    <property type="match status" value="1"/>
</dbReference>
<dbReference type="PIRSF" id="PIRSF006488">
    <property type="entry name" value="Exonuc_VII_S"/>
    <property type="match status" value="1"/>
</dbReference>
<evidence type="ECO:0000256" key="3">
    <source>
        <dbReference type="ARBA" id="ARBA00022722"/>
    </source>
</evidence>
<evidence type="ECO:0000313" key="8">
    <source>
        <dbReference type="Proteomes" id="UP000190105"/>
    </source>
</evidence>
<dbReference type="InterPro" id="IPR037004">
    <property type="entry name" value="Exonuc_VII_ssu_sf"/>
</dbReference>
<organism evidence="7 8">
    <name type="scientific">Caloramator quimbayensis</name>
    <dbReference type="NCBI Taxonomy" id="1147123"/>
    <lineage>
        <taxon>Bacteria</taxon>
        <taxon>Bacillati</taxon>
        <taxon>Bacillota</taxon>
        <taxon>Clostridia</taxon>
        <taxon>Eubacteriales</taxon>
        <taxon>Clostridiaceae</taxon>
        <taxon>Caloramator</taxon>
    </lineage>
</organism>
<keyword evidence="2 6" id="KW-0963">Cytoplasm</keyword>
<dbReference type="InterPro" id="IPR003761">
    <property type="entry name" value="Exonuc_VII_S"/>
</dbReference>
<dbReference type="EMBL" id="FUYH01000004">
    <property type="protein sequence ID" value="SKA82007.1"/>
    <property type="molecule type" value="Genomic_DNA"/>
</dbReference>
<dbReference type="OrthoDB" id="9798666at2"/>
<dbReference type="Pfam" id="PF02609">
    <property type="entry name" value="Exonuc_VII_S"/>
    <property type="match status" value="1"/>
</dbReference>
<evidence type="ECO:0000313" key="7">
    <source>
        <dbReference type="EMBL" id="SKA82007.1"/>
    </source>
</evidence>
<dbReference type="AlphaFoldDB" id="A0A1T4WXX5"/>
<comment type="similarity">
    <text evidence="1 6">Belongs to the XseB family.</text>
</comment>
<sequence length="80" mass="9409">MEQGRENIKFEDALKRLEEIADYMESDNLSLEESLKMFEEGMRLADFCNKKLDSAQKKISIILKDKDSNIVEEDFTLEEE</sequence>
<evidence type="ECO:0000256" key="1">
    <source>
        <dbReference type="ARBA" id="ARBA00009998"/>
    </source>
</evidence>
<proteinExistence type="inferred from homology"/>
<evidence type="ECO:0000256" key="6">
    <source>
        <dbReference type="HAMAP-Rule" id="MF_00337"/>
    </source>
</evidence>
<dbReference type="GO" id="GO:0008855">
    <property type="term" value="F:exodeoxyribonuclease VII activity"/>
    <property type="evidence" value="ECO:0007669"/>
    <property type="project" value="UniProtKB-UniRule"/>
</dbReference>
<reference evidence="8" key="1">
    <citation type="submission" date="2017-02" db="EMBL/GenBank/DDBJ databases">
        <authorList>
            <person name="Varghese N."/>
            <person name="Submissions S."/>
        </authorList>
    </citation>
    <scope>NUCLEOTIDE SEQUENCE [LARGE SCALE GENOMIC DNA]</scope>
    <source>
        <strain evidence="8">USBA 833</strain>
    </source>
</reference>
<dbReference type="RefSeq" id="WP_078695778.1">
    <property type="nucleotide sequence ID" value="NZ_FUYH01000004.1"/>
</dbReference>
<keyword evidence="4 6" id="KW-0378">Hydrolase</keyword>
<evidence type="ECO:0000256" key="5">
    <source>
        <dbReference type="ARBA" id="ARBA00022839"/>
    </source>
</evidence>
<accession>A0A1T4WXX5</accession>
<dbReference type="NCBIfam" id="TIGR01280">
    <property type="entry name" value="xseB"/>
    <property type="match status" value="1"/>
</dbReference>